<evidence type="ECO:0000256" key="1">
    <source>
        <dbReference type="ARBA" id="ARBA00008070"/>
    </source>
</evidence>
<proteinExistence type="inferred from homology"/>
<dbReference type="InterPro" id="IPR000664">
    <property type="entry name" value="Lethal2_giant"/>
</dbReference>
<keyword evidence="4" id="KW-0677">Repeat</keyword>
<dbReference type="GO" id="GO:0005886">
    <property type="term" value="C:plasma membrane"/>
    <property type="evidence" value="ECO:0007669"/>
    <property type="project" value="TreeGrafter"/>
</dbReference>
<dbReference type="GO" id="GO:0006887">
    <property type="term" value="P:exocytosis"/>
    <property type="evidence" value="ECO:0007669"/>
    <property type="project" value="UniProtKB-KW"/>
</dbReference>
<feature type="region of interest" description="Disordered" evidence="5">
    <location>
        <begin position="691"/>
        <end position="744"/>
    </location>
</feature>
<dbReference type="EMBL" id="CAEY01000377">
    <property type="status" value="NOT_ANNOTATED_CDS"/>
    <property type="molecule type" value="Genomic_DNA"/>
</dbReference>
<dbReference type="STRING" id="32264.T1KQJ7"/>
<dbReference type="InterPro" id="IPR001680">
    <property type="entry name" value="WD40_rpt"/>
</dbReference>
<feature type="region of interest" description="Disordered" evidence="5">
    <location>
        <begin position="1069"/>
        <end position="1223"/>
    </location>
</feature>
<dbReference type="EnsemblMetazoa" id="tetur18g00160.1">
    <property type="protein sequence ID" value="tetur18g00160.1"/>
    <property type="gene ID" value="tetur18g00160"/>
</dbReference>
<feature type="compositionally biased region" description="Basic and acidic residues" evidence="5">
    <location>
        <begin position="1002"/>
        <end position="1036"/>
    </location>
</feature>
<dbReference type="InterPro" id="IPR013577">
    <property type="entry name" value="LLGL2"/>
</dbReference>
<evidence type="ECO:0000259" key="6">
    <source>
        <dbReference type="Pfam" id="PF08366"/>
    </source>
</evidence>
<feature type="compositionally biased region" description="Basic and acidic residues" evidence="5">
    <location>
        <begin position="1209"/>
        <end position="1223"/>
    </location>
</feature>
<keyword evidence="2" id="KW-0268">Exocytosis</keyword>
<dbReference type="AlphaFoldDB" id="T1KQJ7"/>
<keyword evidence="8" id="KW-1185">Reference proteome</keyword>
<dbReference type="HOGENOM" id="CLU_005214_0_0_1"/>
<dbReference type="SUPFAM" id="SSF50978">
    <property type="entry name" value="WD40 repeat-like"/>
    <property type="match status" value="1"/>
</dbReference>
<evidence type="ECO:0000256" key="4">
    <source>
        <dbReference type="ARBA" id="ARBA00022737"/>
    </source>
</evidence>
<dbReference type="Proteomes" id="UP000015104">
    <property type="component" value="Unassembled WGS sequence"/>
</dbReference>
<dbReference type="PANTHER" id="PTHR10241">
    <property type="entry name" value="LETHAL 2 GIANT LARVAE PROTEIN"/>
    <property type="match status" value="1"/>
</dbReference>
<dbReference type="KEGG" id="tut:107366379"/>
<dbReference type="SMART" id="SM00320">
    <property type="entry name" value="WD40"/>
    <property type="match status" value="7"/>
</dbReference>
<evidence type="ECO:0000256" key="2">
    <source>
        <dbReference type="ARBA" id="ARBA00022483"/>
    </source>
</evidence>
<evidence type="ECO:0000313" key="7">
    <source>
        <dbReference type="EnsemblMetazoa" id="tetur18g00160.1"/>
    </source>
</evidence>
<sequence length="1223" mass="137854">MLKYFRGKRFKSSTRSKLTKESFGLKQTLSHGFPHSPTCMAYDSKLSLLAIGSEKGVIKINGRPGVELEISLGEETEVRSIKFVEGRGQLVVLCSDNSLSLWEINVQKRENGVEKSFIEQVKTCSFFHKEQREGNLKQITTMTINSSNQFLLVGTQGGNIYILSLETFDLTNEIIYQDVVIQNIPEDSLKKSNPGEVEVIVEKPHDPDKFLIGYNRGLLVLWDNKNLTTEHFYISNQQLESVCWLRNGEEFISSHADGIYIRWKLSDNLKPSQKEEKEYGPYACKPITKIIGLTTIDKEEFLIFGNGLPRYDFNDKYSVTIIKKGAEKGEKKHHVLDFPSAVIDFIVINADDKDGKAMYDYPEALLVLTVQEIVAIDLQSPDWLEYKLPYLCTLNSSEITSCQYFSDIPDDVYKKLQSIGSKQNENKYTNREWPIKGGVIAEKPFTVTNDVLVTGHDNGTVHFWAAGDVTLHHLCSLETVKLFNDPDDDIIPIDSDEVPANENSKEVEELWPPFRNVGSYDPFVDNVRLKIQKVVFSPFSSTLVVGGGCGQVIVFSLTDDNNCTPLVVKSMNIIRPEENFPWKGQAAPKPRSEHVKFIGFTALALIQTNPPSYVTALAWHPEWNLLAIGTDYGFGLYDFLQHTVVVTKSTLNTKDTAALAEDNAPISRHKSFRKSVRYSFRNLKRLRSLRDIKKPEASPASSSTPSNTPTKSSDDTSKQSQSPAQEVKTFAVKPNERRVESRPKDEITGAVVNCLYIGLAGIDKKDSGQAPTLWVGTRAGIVYAFAFKVPGFLPKEGEEDLRKTEKITFNYGREIRLAHAAPVIFIHPIDPTGYPLPDPLEVKHGKARAPSAADKVLVCTEEQFILFTLPQLKHHSKYKLTAGEGIKARHISISSFTSTIDESVTEQCVVCLTNSREVEVFTTDLEQKMKQPLVDAQYKSGISFPRFTPHAEALYLHLFCEFRRYSLSPKRVVEAVCLIPVPESARPKKVVEVAPKPALASKEAEKENIESKPADKQVKEPVELPKEEKTDKKIDELPEKKIDQTVTETVISSQIDKAIEVKTDPPVDVKITNTEKPAVESNDKPIEEPIIEKNDETKDEPIEEPIVEKKDETNEEPIDEKIEEKIEEKIDEKIDEKLDEKIDEKNDEKLDEKIDEKIDEKLDEKIDEKIDMGADKLTKKKPKKKSKKKSKKPADKPVDEGGDEPIADPIDKKIDKPVEELTN</sequence>
<feature type="compositionally biased region" description="Basic residues" evidence="5">
    <location>
        <begin position="1178"/>
        <end position="1191"/>
    </location>
</feature>
<dbReference type="PRINTS" id="PR00962">
    <property type="entry name" value="LETHAL2GIANT"/>
</dbReference>
<reference evidence="7" key="2">
    <citation type="submission" date="2015-06" db="UniProtKB">
        <authorList>
            <consortium name="EnsemblMetazoa"/>
        </authorList>
    </citation>
    <scope>IDENTIFICATION</scope>
</reference>
<comment type="similarity">
    <text evidence="1">Belongs to the WD repeat L(2)GL family.</text>
</comment>
<dbReference type="GO" id="GO:0045159">
    <property type="term" value="F:myosin II binding"/>
    <property type="evidence" value="ECO:0007669"/>
    <property type="project" value="TreeGrafter"/>
</dbReference>
<dbReference type="InterPro" id="IPR015943">
    <property type="entry name" value="WD40/YVTN_repeat-like_dom_sf"/>
</dbReference>
<feature type="compositionally biased region" description="Basic and acidic residues" evidence="5">
    <location>
        <begin position="1077"/>
        <end position="1112"/>
    </location>
</feature>
<keyword evidence="3" id="KW-0853">WD repeat</keyword>
<dbReference type="GO" id="GO:0019905">
    <property type="term" value="F:syntaxin binding"/>
    <property type="evidence" value="ECO:0007669"/>
    <property type="project" value="TreeGrafter"/>
</dbReference>
<dbReference type="OMA" id="TKNHSRP"/>
<accession>T1KQJ7</accession>
<feature type="region of interest" description="Disordered" evidence="5">
    <location>
        <begin position="999"/>
        <end position="1036"/>
    </location>
</feature>
<dbReference type="Gene3D" id="2.130.10.10">
    <property type="entry name" value="YVTN repeat-like/Quinoprotein amine dehydrogenase"/>
    <property type="match status" value="2"/>
</dbReference>
<dbReference type="OrthoDB" id="19944at2759"/>
<protein>
    <recommendedName>
        <fullName evidence="6">Lethal giant larvae homologue 2 domain-containing protein</fullName>
    </recommendedName>
</protein>
<dbReference type="GO" id="GO:0006893">
    <property type="term" value="P:Golgi to plasma membrane transport"/>
    <property type="evidence" value="ECO:0007669"/>
    <property type="project" value="TreeGrafter"/>
</dbReference>
<dbReference type="eggNOG" id="KOG1983">
    <property type="taxonomic scope" value="Eukaryota"/>
</dbReference>
<dbReference type="GO" id="GO:0030866">
    <property type="term" value="P:cortical actin cytoskeleton organization"/>
    <property type="evidence" value="ECO:0007669"/>
    <property type="project" value="TreeGrafter"/>
</dbReference>
<feature type="compositionally biased region" description="Low complexity" evidence="5">
    <location>
        <begin position="697"/>
        <end position="711"/>
    </location>
</feature>
<name>T1KQJ7_TETUR</name>
<dbReference type="GO" id="GO:0032878">
    <property type="term" value="P:regulation of establishment or maintenance of cell polarity"/>
    <property type="evidence" value="ECO:0007669"/>
    <property type="project" value="TreeGrafter"/>
</dbReference>
<dbReference type="GO" id="GO:0030864">
    <property type="term" value="C:cortical actin cytoskeleton"/>
    <property type="evidence" value="ECO:0007669"/>
    <property type="project" value="TreeGrafter"/>
</dbReference>
<evidence type="ECO:0000313" key="8">
    <source>
        <dbReference type="Proteomes" id="UP000015104"/>
    </source>
</evidence>
<evidence type="ECO:0000256" key="5">
    <source>
        <dbReference type="SAM" id="MobiDB-lite"/>
    </source>
</evidence>
<dbReference type="GO" id="GO:0005096">
    <property type="term" value="F:GTPase activator activity"/>
    <property type="evidence" value="ECO:0007669"/>
    <property type="project" value="TreeGrafter"/>
</dbReference>
<dbReference type="GO" id="GO:0008593">
    <property type="term" value="P:regulation of Notch signaling pathway"/>
    <property type="evidence" value="ECO:0007669"/>
    <property type="project" value="TreeGrafter"/>
</dbReference>
<feature type="compositionally biased region" description="Basic and acidic residues" evidence="5">
    <location>
        <begin position="734"/>
        <end position="744"/>
    </location>
</feature>
<gene>
    <name evidence="7" type="primary">107366379</name>
</gene>
<dbReference type="PANTHER" id="PTHR10241:SF29">
    <property type="entry name" value="LETHAL(2) GIANT LARVAE PROTEIN"/>
    <property type="match status" value="1"/>
</dbReference>
<dbReference type="InterPro" id="IPR036322">
    <property type="entry name" value="WD40_repeat_dom_sf"/>
</dbReference>
<feature type="domain" description="Lethal giant larvae homologue 2" evidence="6">
    <location>
        <begin position="277"/>
        <end position="383"/>
    </location>
</feature>
<reference evidence="8" key="1">
    <citation type="submission" date="2011-08" db="EMBL/GenBank/DDBJ databases">
        <authorList>
            <person name="Rombauts S."/>
        </authorList>
    </citation>
    <scope>NUCLEOTIDE SEQUENCE</scope>
    <source>
        <strain evidence="8">London</strain>
    </source>
</reference>
<dbReference type="Pfam" id="PF08366">
    <property type="entry name" value="LLGL"/>
    <property type="match status" value="1"/>
</dbReference>
<dbReference type="GO" id="GO:0051294">
    <property type="term" value="P:establishment of spindle orientation"/>
    <property type="evidence" value="ECO:0007669"/>
    <property type="project" value="TreeGrafter"/>
</dbReference>
<feature type="compositionally biased region" description="Basic and acidic residues" evidence="5">
    <location>
        <begin position="1119"/>
        <end position="1177"/>
    </location>
</feature>
<evidence type="ECO:0000256" key="3">
    <source>
        <dbReference type="ARBA" id="ARBA00022574"/>
    </source>
</evidence>
<organism evidence="7 8">
    <name type="scientific">Tetranychus urticae</name>
    <name type="common">Two-spotted spider mite</name>
    <dbReference type="NCBI Taxonomy" id="32264"/>
    <lineage>
        <taxon>Eukaryota</taxon>
        <taxon>Metazoa</taxon>
        <taxon>Ecdysozoa</taxon>
        <taxon>Arthropoda</taxon>
        <taxon>Chelicerata</taxon>
        <taxon>Arachnida</taxon>
        <taxon>Acari</taxon>
        <taxon>Acariformes</taxon>
        <taxon>Trombidiformes</taxon>
        <taxon>Prostigmata</taxon>
        <taxon>Eleutherengona</taxon>
        <taxon>Raphignathae</taxon>
        <taxon>Tetranychoidea</taxon>
        <taxon>Tetranychidae</taxon>
        <taxon>Tetranychus</taxon>
    </lineage>
</organism>